<sequence length="85" mass="10140">MEIEKKPSSDNGYFYQPKSPFKRYWQVDLWKNLFSKLLNFNPGDDHIKLLQNLRESFQDYLCTNPQLIKKLKQLLAKQRTSLCSA</sequence>
<evidence type="ECO:0000313" key="1">
    <source>
        <dbReference type="EMBL" id="KAK2982700.1"/>
    </source>
</evidence>
<dbReference type="GO" id="GO:0032991">
    <property type="term" value="C:protein-containing complex"/>
    <property type="evidence" value="ECO:0007669"/>
    <property type="project" value="UniProtKB-ARBA"/>
</dbReference>
<proteinExistence type="predicted"/>
<accession>A0AA88RI00</accession>
<organism evidence="1 2">
    <name type="scientific">Escallonia rubra</name>
    <dbReference type="NCBI Taxonomy" id="112253"/>
    <lineage>
        <taxon>Eukaryota</taxon>
        <taxon>Viridiplantae</taxon>
        <taxon>Streptophyta</taxon>
        <taxon>Embryophyta</taxon>
        <taxon>Tracheophyta</taxon>
        <taxon>Spermatophyta</taxon>
        <taxon>Magnoliopsida</taxon>
        <taxon>eudicotyledons</taxon>
        <taxon>Gunneridae</taxon>
        <taxon>Pentapetalae</taxon>
        <taxon>asterids</taxon>
        <taxon>campanulids</taxon>
        <taxon>Escalloniales</taxon>
        <taxon>Escalloniaceae</taxon>
        <taxon>Escallonia</taxon>
    </lineage>
</organism>
<name>A0AA88RI00_9ASTE</name>
<protein>
    <submittedName>
        <fullName evidence="1">Uncharacterized protein</fullName>
    </submittedName>
</protein>
<dbReference type="EMBL" id="JAVXUO010001393">
    <property type="protein sequence ID" value="KAK2982700.1"/>
    <property type="molecule type" value="Genomic_DNA"/>
</dbReference>
<evidence type="ECO:0000313" key="2">
    <source>
        <dbReference type="Proteomes" id="UP001187471"/>
    </source>
</evidence>
<dbReference type="PANTHER" id="PTHR14030">
    <property type="entry name" value="MITOTIC CHECKPOINT SERINE/THREONINE-PROTEIN KINASE BUB1"/>
    <property type="match status" value="1"/>
</dbReference>
<dbReference type="GO" id="GO:0004672">
    <property type="term" value="F:protein kinase activity"/>
    <property type="evidence" value="ECO:0007669"/>
    <property type="project" value="TreeGrafter"/>
</dbReference>
<dbReference type="GO" id="GO:0007094">
    <property type="term" value="P:mitotic spindle assembly checkpoint signaling"/>
    <property type="evidence" value="ECO:0007669"/>
    <property type="project" value="InterPro"/>
</dbReference>
<dbReference type="PANTHER" id="PTHR14030:SF4">
    <property type="entry name" value="BUB1 KINASE, ISOFORM A-RELATED"/>
    <property type="match status" value="1"/>
</dbReference>
<dbReference type="InterPro" id="IPR015661">
    <property type="entry name" value="Bub1/Mad3"/>
</dbReference>
<reference evidence="1" key="1">
    <citation type="submission" date="2022-12" db="EMBL/GenBank/DDBJ databases">
        <title>Draft genome assemblies for two species of Escallonia (Escalloniales).</title>
        <authorList>
            <person name="Chanderbali A."/>
            <person name="Dervinis C."/>
            <person name="Anghel I."/>
            <person name="Soltis D."/>
            <person name="Soltis P."/>
            <person name="Zapata F."/>
        </authorList>
    </citation>
    <scope>NUCLEOTIDE SEQUENCE</scope>
    <source>
        <strain evidence="1">UCBG92.1500</strain>
        <tissue evidence="1">Leaf</tissue>
    </source>
</reference>
<keyword evidence="2" id="KW-1185">Reference proteome</keyword>
<dbReference type="Proteomes" id="UP001187471">
    <property type="component" value="Unassembled WGS sequence"/>
</dbReference>
<gene>
    <name evidence="1" type="ORF">RJ640_014500</name>
</gene>
<dbReference type="GO" id="GO:0051754">
    <property type="term" value="P:meiotic sister chromatid cohesion, centromeric"/>
    <property type="evidence" value="ECO:0007669"/>
    <property type="project" value="TreeGrafter"/>
</dbReference>
<dbReference type="AlphaFoldDB" id="A0AA88RI00"/>
<comment type="caution">
    <text evidence="1">The sequence shown here is derived from an EMBL/GenBank/DDBJ whole genome shotgun (WGS) entry which is preliminary data.</text>
</comment>
<dbReference type="Gene3D" id="1.10.510.10">
    <property type="entry name" value="Transferase(Phosphotransferase) domain 1"/>
    <property type="match status" value="1"/>
</dbReference>